<dbReference type="Proteomes" id="UP000185911">
    <property type="component" value="Unassembled WGS sequence"/>
</dbReference>
<dbReference type="NCBIfam" id="NF003971">
    <property type="entry name" value="PRK05465.1"/>
    <property type="match status" value="1"/>
</dbReference>
<keyword evidence="3 5" id="KW-0170">Cobalt</keyword>
<evidence type="ECO:0000256" key="5">
    <source>
        <dbReference type="HAMAP-Rule" id="MF_00601"/>
    </source>
</evidence>
<evidence type="ECO:0000313" key="7">
    <source>
        <dbReference type="EMBL" id="OLP05688.1"/>
    </source>
</evidence>
<dbReference type="HAMAP" id="MF_00601">
    <property type="entry name" value="EutC"/>
    <property type="match status" value="1"/>
</dbReference>
<feature type="binding site" evidence="5">
    <location>
        <position position="180"/>
    </location>
    <ligand>
        <name>adenosylcob(III)alamin</name>
        <dbReference type="ChEBI" id="CHEBI:18408"/>
    </ligand>
</feature>
<dbReference type="PANTHER" id="PTHR39330:SF1">
    <property type="entry name" value="ETHANOLAMINE AMMONIA-LYASE SMALL SUBUNIT"/>
    <property type="match status" value="1"/>
</dbReference>
<dbReference type="GO" id="GO:0009350">
    <property type="term" value="C:ethanolamine ammonia-lyase complex"/>
    <property type="evidence" value="ECO:0007669"/>
    <property type="project" value="UniProtKB-UniRule"/>
</dbReference>
<comment type="subcellular location">
    <subcellularLocation>
        <location evidence="5">Bacterial microcompartment</location>
    </subcellularLocation>
</comment>
<dbReference type="GO" id="GO:0031419">
    <property type="term" value="F:cobalamin binding"/>
    <property type="evidence" value="ECO:0007669"/>
    <property type="project" value="UniProtKB-UniRule"/>
</dbReference>
<keyword evidence="4 5" id="KW-1283">Bacterial microcompartment</keyword>
<reference evidence="7 8" key="1">
    <citation type="submission" date="2017-01" db="EMBL/GenBank/DDBJ databases">
        <title>Genome sequence of Rhodoferax antarcticus ANT.BR, a psychrophilic purple nonsulfur bacterium from an Antarctic microbial mat.</title>
        <authorList>
            <person name="Baker J."/>
            <person name="Riester C."/>
            <person name="Skinner B."/>
            <person name="Newell A."/>
            <person name="Swingley W."/>
            <person name="Madigan M."/>
            <person name="Jung D."/>
            <person name="Asao M."/>
            <person name="Chen M."/>
            <person name="Loughlin P."/>
            <person name="Pan H."/>
            <person name="Lin S."/>
            <person name="Li N."/>
            <person name="Shaw J."/>
            <person name="Prado M."/>
            <person name="Sherman C."/>
            <person name="Li X."/>
            <person name="Tang J."/>
            <person name="Blankenship R."/>
            <person name="Zhao T."/>
            <person name="Touchman J."/>
            <person name="Sattley M."/>
        </authorList>
    </citation>
    <scope>NUCLEOTIDE SEQUENCE [LARGE SCALE GENOMIC DNA]</scope>
    <source>
        <strain evidence="7 8">ANT.BR</strain>
    </source>
</reference>
<protein>
    <recommendedName>
        <fullName evidence="5">Ethanolamine ammonia-lyase small subunit</fullName>
        <shortName evidence="5">EAL small subunit</shortName>
        <ecNumber evidence="5">4.3.1.7</ecNumber>
    </recommendedName>
</protein>
<dbReference type="InterPro" id="IPR042255">
    <property type="entry name" value="EutC_N"/>
</dbReference>
<dbReference type="GO" id="GO:0008851">
    <property type="term" value="F:ethanolamine ammonia-lyase activity"/>
    <property type="evidence" value="ECO:0007669"/>
    <property type="project" value="UniProtKB-UniRule"/>
</dbReference>
<evidence type="ECO:0000256" key="2">
    <source>
        <dbReference type="ARBA" id="ARBA00023239"/>
    </source>
</evidence>
<dbReference type="InterPro" id="IPR042251">
    <property type="entry name" value="EutC_C"/>
</dbReference>
<gene>
    <name evidence="5" type="primary">eutC</name>
    <name evidence="7" type="ORF">BLL52_3061</name>
</gene>
<keyword evidence="1 5" id="KW-0846">Cobalamin</keyword>
<comment type="catalytic activity">
    <reaction evidence="5">
        <text>ethanolamine = acetaldehyde + NH4(+)</text>
        <dbReference type="Rhea" id="RHEA:15313"/>
        <dbReference type="ChEBI" id="CHEBI:15343"/>
        <dbReference type="ChEBI" id="CHEBI:28938"/>
        <dbReference type="ChEBI" id="CHEBI:57603"/>
        <dbReference type="EC" id="4.3.1.7"/>
    </reaction>
</comment>
<dbReference type="RefSeq" id="WP_083633968.1">
    <property type="nucleotide sequence ID" value="NZ_MSYM01000014.1"/>
</dbReference>
<name>A0A1Q8YCA2_9BURK</name>
<comment type="similarity">
    <text evidence="5">Belongs to the EutC family.</text>
</comment>
<dbReference type="PIRSF" id="PIRSF018982">
    <property type="entry name" value="EutC"/>
    <property type="match status" value="1"/>
</dbReference>
<accession>A0A1Q8YCA2</accession>
<dbReference type="Gene3D" id="3.40.50.11240">
    <property type="entry name" value="Ethanolamine ammonia-lyase light chain (EutC)"/>
    <property type="match status" value="1"/>
</dbReference>
<dbReference type="AlphaFoldDB" id="A0A1Q8YCA2"/>
<feature type="compositionally biased region" description="Polar residues" evidence="6">
    <location>
        <begin position="9"/>
        <end position="21"/>
    </location>
</feature>
<proteinExistence type="inferred from homology"/>
<keyword evidence="8" id="KW-1185">Reference proteome</keyword>
<organism evidence="7 8">
    <name type="scientific">Rhodoferax antarcticus ANT.BR</name>
    <dbReference type="NCBI Taxonomy" id="1111071"/>
    <lineage>
        <taxon>Bacteria</taxon>
        <taxon>Pseudomonadati</taxon>
        <taxon>Pseudomonadota</taxon>
        <taxon>Betaproteobacteria</taxon>
        <taxon>Burkholderiales</taxon>
        <taxon>Comamonadaceae</taxon>
        <taxon>Rhodoferax</taxon>
    </lineage>
</organism>
<feature type="binding site" evidence="5">
    <location>
        <position position="201"/>
    </location>
    <ligand>
        <name>adenosylcob(III)alamin</name>
        <dbReference type="ChEBI" id="CHEBI:18408"/>
    </ligand>
</feature>
<dbReference type="PANTHER" id="PTHR39330">
    <property type="entry name" value="ETHANOLAMINE AMMONIA-LYASE LIGHT CHAIN"/>
    <property type="match status" value="1"/>
</dbReference>
<dbReference type="Pfam" id="PF05985">
    <property type="entry name" value="EutC"/>
    <property type="match status" value="1"/>
</dbReference>
<evidence type="ECO:0000256" key="6">
    <source>
        <dbReference type="SAM" id="MobiDB-lite"/>
    </source>
</evidence>
<comment type="subunit">
    <text evidence="5">The basic unit is a heterodimer which dimerizes to form tetramers. The heterotetramers trimerize; 6 large subunits form a core ring with 6 small subunits projecting outwards.</text>
</comment>
<comment type="function">
    <text evidence="5">Catalyzes the deamination of various vicinal amino-alcohols to oxo compounds. Allows this organism to utilize ethanolamine as the sole source of nitrogen and carbon in the presence of external vitamin B12.</text>
</comment>
<dbReference type="GO" id="GO:0006520">
    <property type="term" value="P:amino acid metabolic process"/>
    <property type="evidence" value="ECO:0007669"/>
    <property type="project" value="InterPro"/>
</dbReference>
<comment type="pathway">
    <text evidence="5">Amine and polyamine degradation; ethanolamine degradation.</text>
</comment>
<feature type="binding site" evidence="5">
    <location>
        <position position="230"/>
    </location>
    <ligand>
        <name>adenosylcob(III)alamin</name>
        <dbReference type="ChEBI" id="CHEBI:18408"/>
    </ligand>
</feature>
<dbReference type="EC" id="4.3.1.7" evidence="5"/>
<feature type="region of interest" description="Disordered" evidence="6">
    <location>
        <begin position="1"/>
        <end position="21"/>
    </location>
</feature>
<dbReference type="InterPro" id="IPR009246">
    <property type="entry name" value="EutC"/>
</dbReference>
<dbReference type="Gene3D" id="1.10.30.40">
    <property type="entry name" value="Ethanolamine ammonia-lyase light chain (EutC), N-terminal domain"/>
    <property type="match status" value="1"/>
</dbReference>
<dbReference type="GO" id="GO:0046336">
    <property type="term" value="P:ethanolamine catabolic process"/>
    <property type="evidence" value="ECO:0007669"/>
    <property type="project" value="UniProtKB-UniRule"/>
</dbReference>
<comment type="caution">
    <text evidence="7">The sequence shown here is derived from an EMBL/GenBank/DDBJ whole genome shotgun (WGS) entry which is preliminary data.</text>
</comment>
<evidence type="ECO:0000256" key="4">
    <source>
        <dbReference type="ARBA" id="ARBA00024446"/>
    </source>
</evidence>
<dbReference type="EMBL" id="MSYM01000014">
    <property type="protein sequence ID" value="OLP05688.1"/>
    <property type="molecule type" value="Genomic_DNA"/>
</dbReference>
<comment type="cofactor">
    <cofactor evidence="5">
        <name>adenosylcob(III)alamin</name>
        <dbReference type="ChEBI" id="CHEBI:18408"/>
    </cofactor>
    <text evidence="5">Binds between the large and small subunits.</text>
</comment>
<evidence type="ECO:0000256" key="1">
    <source>
        <dbReference type="ARBA" id="ARBA00022628"/>
    </source>
</evidence>
<sequence length="290" mass="30413">MSDAPVQPGLQSTPAETVSAGTTPATWGVLRRFTDARIALGRAGRSLPTAPHLAFQLAHAQARDAVHLPFDAQGVASRIQALGLQTLSLHSAAADRAVYLQRPDLGRHLDDVSRVQLEARRATPAPEYAYDLAFVVADGLSALAIHENAAPLIAATLARLQDASPLWAVAPVVLVEQARVAVGDEVGAGLGARCVVVLIGERPGLSSPNSMGLYLTWHPQPGLTDERRNCISNVRSAGLPADAAAAKLVHLLQAARTLQLTGVGLKDTQDQGAPTLDASAERGRNFLLGQ</sequence>
<evidence type="ECO:0000313" key="8">
    <source>
        <dbReference type="Proteomes" id="UP000185911"/>
    </source>
</evidence>
<evidence type="ECO:0000256" key="3">
    <source>
        <dbReference type="ARBA" id="ARBA00023285"/>
    </source>
</evidence>
<keyword evidence="2 5" id="KW-0456">Lyase</keyword>
<dbReference type="UniPathway" id="UPA00560"/>
<dbReference type="GO" id="GO:0031471">
    <property type="term" value="C:ethanolamine degradation polyhedral organelle"/>
    <property type="evidence" value="ECO:0007669"/>
    <property type="project" value="UniProtKB-UniRule"/>
</dbReference>
<dbReference type="STRING" id="81479.RA876_09280"/>